<evidence type="ECO:0000313" key="3">
    <source>
        <dbReference type="Proteomes" id="UP001174839"/>
    </source>
</evidence>
<dbReference type="PANTHER" id="PTHR40254">
    <property type="entry name" value="BLR0577 PROTEIN"/>
    <property type="match status" value="1"/>
</dbReference>
<reference evidence="2" key="1">
    <citation type="submission" date="2023-06" db="EMBL/GenBank/DDBJ databases">
        <title>Robiginitalea aurantiacus sp. nov. and Algoriphagus sediminis sp. nov., isolated from coastal sediment.</title>
        <authorList>
            <person name="Zhou Z.Y."/>
            <person name="An J."/>
            <person name="Jia Y.W."/>
            <person name="Du Z.J."/>
        </authorList>
    </citation>
    <scope>NUCLEOTIDE SEQUENCE</scope>
    <source>
        <strain evidence="2">M39</strain>
    </source>
</reference>
<dbReference type="Proteomes" id="UP001174839">
    <property type="component" value="Unassembled WGS sequence"/>
</dbReference>
<proteinExistence type="predicted"/>
<keyword evidence="3" id="KW-1185">Reference proteome</keyword>
<evidence type="ECO:0000259" key="1">
    <source>
        <dbReference type="Pfam" id="PF13454"/>
    </source>
</evidence>
<dbReference type="RefSeq" id="WP_289725926.1">
    <property type="nucleotide sequence ID" value="NZ_JAUDUY010000011.1"/>
</dbReference>
<organism evidence="2 3">
    <name type="scientific">Robiginitalea aurantiaca</name>
    <dbReference type="NCBI Taxonomy" id="3056915"/>
    <lineage>
        <taxon>Bacteria</taxon>
        <taxon>Pseudomonadati</taxon>
        <taxon>Bacteroidota</taxon>
        <taxon>Flavobacteriia</taxon>
        <taxon>Flavobacteriales</taxon>
        <taxon>Flavobacteriaceae</taxon>
        <taxon>Robiginitalea</taxon>
    </lineage>
</organism>
<comment type="caution">
    <text evidence="2">The sequence shown here is derived from an EMBL/GenBank/DDBJ whole genome shotgun (WGS) entry which is preliminary data.</text>
</comment>
<dbReference type="Pfam" id="PF13454">
    <property type="entry name" value="NAD_binding_9"/>
    <property type="match status" value="1"/>
</dbReference>
<evidence type="ECO:0000313" key="2">
    <source>
        <dbReference type="EMBL" id="MDM9632561.1"/>
    </source>
</evidence>
<dbReference type="PANTHER" id="PTHR40254:SF1">
    <property type="entry name" value="BLR0577 PROTEIN"/>
    <property type="match status" value="1"/>
</dbReference>
<protein>
    <submittedName>
        <fullName evidence="2">FAD/NAD(P)-binding protein</fullName>
    </submittedName>
</protein>
<dbReference type="InterPro" id="IPR038732">
    <property type="entry name" value="HpyO/CreE_NAD-binding"/>
</dbReference>
<dbReference type="InterPro" id="IPR052189">
    <property type="entry name" value="L-asp_N-monooxygenase_NS-form"/>
</dbReference>
<feature type="domain" description="FAD-dependent urate hydroxylase HpyO/Asp monooxygenase CreE-like FAD/NAD(P)-binding" evidence="1">
    <location>
        <begin position="22"/>
        <end position="202"/>
    </location>
</feature>
<dbReference type="EMBL" id="JAUDUY010000011">
    <property type="protein sequence ID" value="MDM9632561.1"/>
    <property type="molecule type" value="Genomic_DNA"/>
</dbReference>
<name>A0ABT7WI26_9FLAO</name>
<sequence>MTIKLGSLVTQYNQESIQEITFIGAGIATAYSLLGLIEKLKQSNIKTPLKVTIIDKHPDFFKGIPYGDRSGNSVLLINALNRFMPEPHRGKFVAWLNQNRDALLDDFRKNGGAKTEKWVSDNLSSILENQWDTLYIPRYFYGKYISELLHNVISENEQRGVIKLSYVLDQADDITKSESIFTIITQVGINIQSKLVVLSVGSLPTKRVFEQTPVIKDHNFLLINDLYEDSLPSRFKMIRDFLAKRKGQDTNVLVLGANASSLETLYKFSDEEQLNQNVTNYTVLSSQGIMPDSEVDTEGQKRFIPEHLKALSDVKELTAEKIANAAYSDLSEARELGLGAASTVNVISKHVGILLPRLSFSESKVFACEYGNSIGRMQRCAGAHYTNTLKELSKTKRLRHIAGRFFALKPSEKGEAGLHLEYIARHSGKKSLDPMDFNIVVNCMGATDLKSNDTPLLLKNLISKNFITPNASGIGLEVDSEFQGSENLFIIGPLLAGNVIDNKPLWHLEHCGRIIWSSNLMASSLAQRIYTAIA</sequence>
<gene>
    <name evidence="2" type="ORF">QU605_13875</name>
</gene>
<accession>A0ABT7WI26</accession>